<keyword evidence="1" id="KW-1133">Transmembrane helix</keyword>
<feature type="transmembrane region" description="Helical" evidence="1">
    <location>
        <begin position="156"/>
        <end position="176"/>
    </location>
</feature>
<evidence type="ECO:0000313" key="3">
    <source>
        <dbReference type="Proteomes" id="UP001365128"/>
    </source>
</evidence>
<evidence type="ECO:0000256" key="1">
    <source>
        <dbReference type="SAM" id="Phobius"/>
    </source>
</evidence>
<feature type="transmembrane region" description="Helical" evidence="1">
    <location>
        <begin position="123"/>
        <end position="144"/>
    </location>
</feature>
<dbReference type="EMBL" id="JBBPDW010000016">
    <property type="protein sequence ID" value="KAK7545914.1"/>
    <property type="molecule type" value="Genomic_DNA"/>
</dbReference>
<proteinExistence type="predicted"/>
<keyword evidence="1" id="KW-0812">Transmembrane</keyword>
<protein>
    <submittedName>
        <fullName evidence="2">Uncharacterized protein</fullName>
    </submittedName>
</protein>
<comment type="caution">
    <text evidence="2">The sequence shown here is derived from an EMBL/GenBank/DDBJ whole genome shotgun (WGS) entry which is preliminary data.</text>
</comment>
<evidence type="ECO:0000313" key="2">
    <source>
        <dbReference type="EMBL" id="KAK7545914.1"/>
    </source>
</evidence>
<feature type="transmembrane region" description="Helical" evidence="1">
    <location>
        <begin position="212"/>
        <end position="236"/>
    </location>
</feature>
<dbReference type="Proteomes" id="UP001365128">
    <property type="component" value="Unassembled WGS sequence"/>
</dbReference>
<reference evidence="2 3" key="1">
    <citation type="submission" date="2024-04" db="EMBL/GenBank/DDBJ databases">
        <title>Phyllosticta paracitricarpa is synonymous to the EU quarantine fungus P. citricarpa based on phylogenomic analyses.</title>
        <authorList>
            <consortium name="Lawrence Berkeley National Laboratory"/>
            <person name="Van Ingen-Buijs V.A."/>
            <person name="Van Westerhoven A.C."/>
            <person name="Haridas S."/>
            <person name="Skiadas P."/>
            <person name="Martin F."/>
            <person name="Groenewald J.Z."/>
            <person name="Crous P.W."/>
            <person name="Seidl M.F."/>
        </authorList>
    </citation>
    <scope>NUCLEOTIDE SEQUENCE [LARGE SCALE GENOMIC DNA]</scope>
    <source>
        <strain evidence="2 3">CBS 122670</strain>
    </source>
</reference>
<feature type="transmembrane region" description="Helical" evidence="1">
    <location>
        <begin position="188"/>
        <end position="206"/>
    </location>
</feature>
<accession>A0ABR1MFR1</accession>
<keyword evidence="3" id="KW-1185">Reference proteome</keyword>
<sequence>MKAFSMAVCGTVGATSLRGAPGAIASPTHAQNGESSKNRAAWCWISQLSSRSSCKTPRNAPIFFVEDFSPVGNGLSGCSERICTREELWQRKYSTSFIPFVKMEEGTKHGTAFRHRLGEEFGACLLGVLTFFLICGFFVAISIIPFEKTGAKWLPGARYGLYAGYIVCFMGVVALLFEWSQQFARRALVFFVTGIIPFIVVATIIYRSAPPYGTILDCVPICFGVGLSCSCAWPYLSQRIRDQLAAFSLSWLARDSSSDSTAFDSTRT</sequence>
<gene>
    <name evidence="2" type="ORF">IWX46DRAFT_96797</name>
</gene>
<organism evidence="2 3">
    <name type="scientific">Phyllosticta citricarpa</name>
    <dbReference type="NCBI Taxonomy" id="55181"/>
    <lineage>
        <taxon>Eukaryota</taxon>
        <taxon>Fungi</taxon>
        <taxon>Dikarya</taxon>
        <taxon>Ascomycota</taxon>
        <taxon>Pezizomycotina</taxon>
        <taxon>Dothideomycetes</taxon>
        <taxon>Dothideomycetes incertae sedis</taxon>
        <taxon>Botryosphaeriales</taxon>
        <taxon>Phyllostictaceae</taxon>
        <taxon>Phyllosticta</taxon>
    </lineage>
</organism>
<keyword evidence="1" id="KW-0472">Membrane</keyword>
<dbReference type="InterPro" id="IPR036259">
    <property type="entry name" value="MFS_trans_sf"/>
</dbReference>
<dbReference type="SUPFAM" id="SSF103473">
    <property type="entry name" value="MFS general substrate transporter"/>
    <property type="match status" value="1"/>
</dbReference>
<name>A0ABR1MFR1_9PEZI</name>